<protein>
    <submittedName>
        <fullName evidence="1">Uncharacterized protein</fullName>
    </submittedName>
</protein>
<proteinExistence type="predicted"/>
<keyword evidence="2" id="KW-1185">Reference proteome</keyword>
<accession>A0AAV1RP66</accession>
<evidence type="ECO:0000313" key="2">
    <source>
        <dbReference type="Proteomes" id="UP001314170"/>
    </source>
</evidence>
<name>A0AAV1RP66_9ROSI</name>
<dbReference type="EMBL" id="CAWUPB010001010">
    <property type="protein sequence ID" value="CAK7337044.1"/>
    <property type="molecule type" value="Genomic_DNA"/>
</dbReference>
<reference evidence="1 2" key="1">
    <citation type="submission" date="2024-01" db="EMBL/GenBank/DDBJ databases">
        <authorList>
            <person name="Waweru B."/>
        </authorList>
    </citation>
    <scope>NUCLEOTIDE SEQUENCE [LARGE SCALE GENOMIC DNA]</scope>
</reference>
<feature type="non-terminal residue" evidence="1">
    <location>
        <position position="69"/>
    </location>
</feature>
<dbReference type="AlphaFoldDB" id="A0AAV1RP66"/>
<evidence type="ECO:0000313" key="1">
    <source>
        <dbReference type="EMBL" id="CAK7337044.1"/>
    </source>
</evidence>
<gene>
    <name evidence="1" type="ORF">DCAF_LOCUS12071</name>
</gene>
<organism evidence="1 2">
    <name type="scientific">Dovyalis caffra</name>
    <dbReference type="NCBI Taxonomy" id="77055"/>
    <lineage>
        <taxon>Eukaryota</taxon>
        <taxon>Viridiplantae</taxon>
        <taxon>Streptophyta</taxon>
        <taxon>Embryophyta</taxon>
        <taxon>Tracheophyta</taxon>
        <taxon>Spermatophyta</taxon>
        <taxon>Magnoliopsida</taxon>
        <taxon>eudicotyledons</taxon>
        <taxon>Gunneridae</taxon>
        <taxon>Pentapetalae</taxon>
        <taxon>rosids</taxon>
        <taxon>fabids</taxon>
        <taxon>Malpighiales</taxon>
        <taxon>Salicaceae</taxon>
        <taxon>Flacourtieae</taxon>
        <taxon>Dovyalis</taxon>
    </lineage>
</organism>
<sequence>CQGTRNVDLSSHLTCPHVRAYFIAVMRAKGVRAIQDYVKTIAPHIYMEPLHQFLQLFDVMKLGLRLLVK</sequence>
<comment type="caution">
    <text evidence="1">The sequence shown here is derived from an EMBL/GenBank/DDBJ whole genome shotgun (WGS) entry which is preliminary data.</text>
</comment>
<feature type="non-terminal residue" evidence="1">
    <location>
        <position position="1"/>
    </location>
</feature>
<dbReference type="Proteomes" id="UP001314170">
    <property type="component" value="Unassembled WGS sequence"/>
</dbReference>